<keyword evidence="2" id="KW-1185">Reference proteome</keyword>
<gene>
    <name evidence="1" type="ORF">H8S20_17410</name>
</gene>
<reference evidence="1 2" key="1">
    <citation type="submission" date="2020-08" db="EMBL/GenBank/DDBJ databases">
        <title>Genome public.</title>
        <authorList>
            <person name="Liu C."/>
            <person name="Sun Q."/>
        </authorList>
    </citation>
    <scope>NUCLEOTIDE SEQUENCE [LARGE SCALE GENOMIC DNA]</scope>
    <source>
        <strain evidence="1 2">NSJ-6</strain>
    </source>
</reference>
<name>A0ABR7DGV9_9CLOT</name>
<comment type="caution">
    <text evidence="1">The sequence shown here is derived from an EMBL/GenBank/DDBJ whole genome shotgun (WGS) entry which is preliminary data.</text>
</comment>
<dbReference type="Proteomes" id="UP000596929">
    <property type="component" value="Unassembled WGS sequence"/>
</dbReference>
<sequence length="68" mass="8264">MARKFDISFKNITKENILFDYFNSLEDRGNIIKTILWDWYVNNIKENQKELIIEDKKDSKLDMDVTDF</sequence>
<proteinExistence type="predicted"/>
<organism evidence="1 2">
    <name type="scientific">Clostridium hominis</name>
    <dbReference type="NCBI Taxonomy" id="2763036"/>
    <lineage>
        <taxon>Bacteria</taxon>
        <taxon>Bacillati</taxon>
        <taxon>Bacillota</taxon>
        <taxon>Clostridia</taxon>
        <taxon>Eubacteriales</taxon>
        <taxon>Clostridiaceae</taxon>
        <taxon>Clostridium</taxon>
    </lineage>
</organism>
<accession>A0ABR7DGV9</accession>
<evidence type="ECO:0000313" key="1">
    <source>
        <dbReference type="EMBL" id="MBC5630639.1"/>
    </source>
</evidence>
<dbReference type="RefSeq" id="WP_186860902.1">
    <property type="nucleotide sequence ID" value="NZ_JACOOO010000042.1"/>
</dbReference>
<protein>
    <submittedName>
        <fullName evidence="1">Uncharacterized protein</fullName>
    </submittedName>
</protein>
<dbReference type="EMBL" id="JACOOO010000042">
    <property type="protein sequence ID" value="MBC5630639.1"/>
    <property type="molecule type" value="Genomic_DNA"/>
</dbReference>
<evidence type="ECO:0000313" key="2">
    <source>
        <dbReference type="Proteomes" id="UP000596929"/>
    </source>
</evidence>